<evidence type="ECO:0000313" key="7">
    <source>
        <dbReference type="Proteomes" id="UP001314263"/>
    </source>
</evidence>
<dbReference type="PANTHER" id="PTHR31311">
    <property type="entry name" value="XYLOGLUCAN 6-XYLOSYLTRANSFERASE 5-RELATED-RELATED"/>
    <property type="match status" value="1"/>
</dbReference>
<evidence type="ECO:0000256" key="1">
    <source>
        <dbReference type="ARBA" id="ARBA00005664"/>
    </source>
</evidence>
<feature type="region of interest" description="Disordered" evidence="4">
    <location>
        <begin position="356"/>
        <end position="376"/>
    </location>
</feature>
<feature type="transmembrane region" description="Helical" evidence="5">
    <location>
        <begin position="6"/>
        <end position="25"/>
    </location>
</feature>
<keyword evidence="3" id="KW-0808">Transferase</keyword>
<protein>
    <recommendedName>
        <fullName evidence="8">Galactosyl transferase GMA12/MNN10 family protein</fullName>
    </recommendedName>
</protein>
<dbReference type="EMBL" id="CAUYUE010000014">
    <property type="protein sequence ID" value="CAK0786302.1"/>
    <property type="molecule type" value="Genomic_DNA"/>
</dbReference>
<dbReference type="PANTHER" id="PTHR31311:SF44">
    <property type="entry name" value="GLYCOSYLTRANSFERASE 2-RELATED"/>
    <property type="match status" value="1"/>
</dbReference>
<name>A0AAV1IGM3_9CHLO</name>
<dbReference type="Gene3D" id="3.90.550.10">
    <property type="entry name" value="Spore Coat Polysaccharide Biosynthesis Protein SpsA, Chain A"/>
    <property type="match status" value="1"/>
</dbReference>
<accession>A0AAV1IGM3</accession>
<organism evidence="6 7">
    <name type="scientific">Coccomyxa viridis</name>
    <dbReference type="NCBI Taxonomy" id="1274662"/>
    <lineage>
        <taxon>Eukaryota</taxon>
        <taxon>Viridiplantae</taxon>
        <taxon>Chlorophyta</taxon>
        <taxon>core chlorophytes</taxon>
        <taxon>Trebouxiophyceae</taxon>
        <taxon>Trebouxiophyceae incertae sedis</taxon>
        <taxon>Coccomyxaceae</taxon>
        <taxon>Coccomyxa</taxon>
    </lineage>
</organism>
<comment type="similarity">
    <text evidence="1">Belongs to the glycosyltransferase 34 family.</text>
</comment>
<gene>
    <name evidence="6" type="ORF">CVIRNUC_009515</name>
</gene>
<dbReference type="GO" id="GO:0016020">
    <property type="term" value="C:membrane"/>
    <property type="evidence" value="ECO:0007669"/>
    <property type="project" value="InterPro"/>
</dbReference>
<sequence length="376" mass="43161">MIPVLRMFEVVVATAFYSGICYMIFEGTARQFTKMGIGTSMFPHQTPELMIISTIHSKPCKYSPGDHYNFMSIVNKQDYARLHSYKIIATSAVADPTLDNMWNKVGWLLKAYHEHPEIEWYLWIDSDTMIINPTFEMPLKKFKGKDLIIWGNETALLEGDGRNGMNSGVMLFRRTPWMEEFLTKVAALGRIPEPELGKVLKKGLTAPSYKYDSGLRDQNAITYVLKQAWEEHQPHVLLVNKQYCLNCYWRDLLREGDLRSDDTKVHFINHFSGCQLCTQQNKDGDYGVCEAEYKKSFEYANGVFTKLLKRMPPRDINHQKQLAGTPYCKANDRAKECRVAVTAVAAYKERRAEEMRAHLDSDSDLPTSRHMLASAA</sequence>
<evidence type="ECO:0000256" key="4">
    <source>
        <dbReference type="SAM" id="MobiDB-lite"/>
    </source>
</evidence>
<evidence type="ECO:0008006" key="8">
    <source>
        <dbReference type="Google" id="ProtNLM"/>
    </source>
</evidence>
<evidence type="ECO:0000256" key="2">
    <source>
        <dbReference type="ARBA" id="ARBA00022676"/>
    </source>
</evidence>
<proteinExistence type="inferred from homology"/>
<dbReference type="InterPro" id="IPR008630">
    <property type="entry name" value="Glyco_trans_34"/>
</dbReference>
<dbReference type="SUPFAM" id="SSF53448">
    <property type="entry name" value="Nucleotide-diphospho-sugar transferases"/>
    <property type="match status" value="1"/>
</dbReference>
<comment type="caution">
    <text evidence="6">The sequence shown here is derived from an EMBL/GenBank/DDBJ whole genome shotgun (WGS) entry which is preliminary data.</text>
</comment>
<dbReference type="Proteomes" id="UP001314263">
    <property type="component" value="Unassembled WGS sequence"/>
</dbReference>
<evidence type="ECO:0000256" key="5">
    <source>
        <dbReference type="SAM" id="Phobius"/>
    </source>
</evidence>
<keyword evidence="2" id="KW-0328">Glycosyltransferase</keyword>
<keyword evidence="7" id="KW-1185">Reference proteome</keyword>
<dbReference type="InterPro" id="IPR029044">
    <property type="entry name" value="Nucleotide-diphossugar_trans"/>
</dbReference>
<keyword evidence="5" id="KW-0472">Membrane</keyword>
<dbReference type="AlphaFoldDB" id="A0AAV1IGM3"/>
<reference evidence="6 7" key="1">
    <citation type="submission" date="2023-10" db="EMBL/GenBank/DDBJ databases">
        <authorList>
            <person name="Maclean D."/>
            <person name="Macfadyen A."/>
        </authorList>
    </citation>
    <scope>NUCLEOTIDE SEQUENCE [LARGE SCALE GENOMIC DNA]</scope>
</reference>
<evidence type="ECO:0000313" key="6">
    <source>
        <dbReference type="EMBL" id="CAK0786302.1"/>
    </source>
</evidence>
<evidence type="ECO:0000256" key="3">
    <source>
        <dbReference type="ARBA" id="ARBA00022679"/>
    </source>
</evidence>
<dbReference type="GO" id="GO:0016757">
    <property type="term" value="F:glycosyltransferase activity"/>
    <property type="evidence" value="ECO:0007669"/>
    <property type="project" value="UniProtKB-KW"/>
</dbReference>
<keyword evidence="5" id="KW-0812">Transmembrane</keyword>
<keyword evidence="5" id="KW-1133">Transmembrane helix</keyword>
<dbReference type="Pfam" id="PF05637">
    <property type="entry name" value="Glyco_transf_34"/>
    <property type="match status" value="1"/>
</dbReference>